<dbReference type="Pfam" id="PF04264">
    <property type="entry name" value="YceI"/>
    <property type="match status" value="1"/>
</dbReference>
<dbReference type="InterPro" id="IPR036761">
    <property type="entry name" value="TTHA0802/YceI-like_sf"/>
</dbReference>
<protein>
    <recommendedName>
        <fullName evidence="2">Lipid/polyisoprenoid-binding YceI-like domain-containing protein</fullName>
    </recommendedName>
</protein>
<sequence>MSNVIPAGTYVIDASHSEVGFQVRHSGIAKVKGRFTEFSGSFTVAENFADSAATVTIAAGSVHTGNEGRDGHLTSADFWDAATKPEWTFVSTSVEGSGEEFALIGDLTVNGVTKPVTLDVEFNGALADASGADKVGFSASTEISRKEFGLTWNVALEGGGLLVGDKVKLSIEVEAVKELASVDA</sequence>
<dbReference type="SMART" id="SM00867">
    <property type="entry name" value="YceI"/>
    <property type="match status" value="1"/>
</dbReference>
<dbReference type="Gene3D" id="2.40.128.110">
    <property type="entry name" value="Lipid/polyisoprenoid-binding, YceI-like"/>
    <property type="match status" value="1"/>
</dbReference>
<dbReference type="EMBL" id="CACRYJ010000034">
    <property type="protein sequence ID" value="VZO37526.1"/>
    <property type="molecule type" value="Genomic_DNA"/>
</dbReference>
<dbReference type="PANTHER" id="PTHR34406">
    <property type="entry name" value="PROTEIN YCEI"/>
    <property type="match status" value="1"/>
</dbReference>
<comment type="similarity">
    <text evidence="1">Belongs to the UPF0312 family.</text>
</comment>
<evidence type="ECO:0000313" key="3">
    <source>
        <dbReference type="EMBL" id="VZO37526.1"/>
    </source>
</evidence>
<organism evidence="3 4">
    <name type="scientific">Occultella aeris</name>
    <dbReference type="NCBI Taxonomy" id="2761496"/>
    <lineage>
        <taxon>Bacteria</taxon>
        <taxon>Bacillati</taxon>
        <taxon>Actinomycetota</taxon>
        <taxon>Actinomycetes</taxon>
        <taxon>Micrococcales</taxon>
        <taxon>Ruaniaceae</taxon>
        <taxon>Occultella</taxon>
    </lineage>
</organism>
<dbReference type="InterPro" id="IPR007372">
    <property type="entry name" value="Lipid/polyisoprenoid-bd_YceI"/>
</dbReference>
<dbReference type="AlphaFoldDB" id="A0A7M4DKC7"/>
<name>A0A7M4DKC7_9MICO</name>
<feature type="domain" description="Lipid/polyisoprenoid-binding YceI-like" evidence="2">
    <location>
        <begin position="9"/>
        <end position="176"/>
    </location>
</feature>
<dbReference type="Proteomes" id="UP000419743">
    <property type="component" value="Unassembled WGS sequence"/>
</dbReference>
<dbReference type="PANTHER" id="PTHR34406:SF1">
    <property type="entry name" value="PROTEIN YCEI"/>
    <property type="match status" value="1"/>
</dbReference>
<gene>
    <name evidence="3" type="ORF">HALOF300_02590</name>
</gene>
<dbReference type="RefSeq" id="WP_156741323.1">
    <property type="nucleotide sequence ID" value="NZ_CACRYJ010000034.1"/>
</dbReference>
<accession>A0A7M4DKC7</accession>
<evidence type="ECO:0000313" key="4">
    <source>
        <dbReference type="Proteomes" id="UP000419743"/>
    </source>
</evidence>
<evidence type="ECO:0000256" key="1">
    <source>
        <dbReference type="ARBA" id="ARBA00008812"/>
    </source>
</evidence>
<dbReference type="SUPFAM" id="SSF101874">
    <property type="entry name" value="YceI-like"/>
    <property type="match status" value="1"/>
</dbReference>
<comment type="caution">
    <text evidence="3">The sequence shown here is derived from an EMBL/GenBank/DDBJ whole genome shotgun (WGS) entry which is preliminary data.</text>
</comment>
<reference evidence="3 4" key="1">
    <citation type="submission" date="2019-11" db="EMBL/GenBank/DDBJ databases">
        <authorList>
            <person name="Criscuolo A."/>
        </authorList>
    </citation>
    <scope>NUCLEOTIDE SEQUENCE [LARGE SCALE GENOMIC DNA]</scope>
    <source>
        <strain evidence="3">CIP111667</strain>
    </source>
</reference>
<proteinExistence type="inferred from homology"/>
<evidence type="ECO:0000259" key="2">
    <source>
        <dbReference type="SMART" id="SM00867"/>
    </source>
</evidence>
<keyword evidence="4" id="KW-1185">Reference proteome</keyword>